<evidence type="ECO:0000313" key="2">
    <source>
        <dbReference type="EMBL" id="CAD5126211.1"/>
    </source>
</evidence>
<evidence type="ECO:0000313" key="3">
    <source>
        <dbReference type="Proteomes" id="UP000549394"/>
    </source>
</evidence>
<dbReference type="AlphaFoldDB" id="A0A7I8WDE5"/>
<sequence length="162" mass="18236">MKVIYSVLILFFINSNLNFEYGSADCNTEVNKCLEPALKGFNDITNKYYYDMDKICPFMKTLQNCAKDNMEACTNGTRDSAIEYSKKICGTDCKKQLVGCNVKIKNMESTKKCCEISALKQCGALNSFSTTYIYPQTCAGSKPTLYLITILLLMTLIKKLIL</sequence>
<proteinExistence type="predicted"/>
<dbReference type="EMBL" id="CAJFCJ010000034">
    <property type="protein sequence ID" value="CAD5126211.1"/>
    <property type="molecule type" value="Genomic_DNA"/>
</dbReference>
<keyword evidence="3" id="KW-1185">Reference proteome</keyword>
<dbReference type="Proteomes" id="UP000549394">
    <property type="component" value="Unassembled WGS sequence"/>
</dbReference>
<feature type="chain" id="PRO_5029645969" evidence="1">
    <location>
        <begin position="25"/>
        <end position="162"/>
    </location>
</feature>
<name>A0A7I8WDE5_9ANNE</name>
<organism evidence="2 3">
    <name type="scientific">Dimorphilus gyrociliatus</name>
    <dbReference type="NCBI Taxonomy" id="2664684"/>
    <lineage>
        <taxon>Eukaryota</taxon>
        <taxon>Metazoa</taxon>
        <taxon>Spiralia</taxon>
        <taxon>Lophotrochozoa</taxon>
        <taxon>Annelida</taxon>
        <taxon>Polychaeta</taxon>
        <taxon>Polychaeta incertae sedis</taxon>
        <taxon>Dinophilidae</taxon>
        <taxon>Dimorphilus</taxon>
    </lineage>
</organism>
<accession>A0A7I8WDE5</accession>
<keyword evidence="1" id="KW-0732">Signal</keyword>
<evidence type="ECO:0000256" key="1">
    <source>
        <dbReference type="SAM" id="SignalP"/>
    </source>
</evidence>
<gene>
    <name evidence="2" type="ORF">DGYR_LOCUS13468</name>
</gene>
<reference evidence="2 3" key="1">
    <citation type="submission" date="2020-08" db="EMBL/GenBank/DDBJ databases">
        <authorList>
            <person name="Hejnol A."/>
        </authorList>
    </citation>
    <scope>NUCLEOTIDE SEQUENCE [LARGE SCALE GENOMIC DNA]</scope>
</reference>
<comment type="caution">
    <text evidence="2">The sequence shown here is derived from an EMBL/GenBank/DDBJ whole genome shotgun (WGS) entry which is preliminary data.</text>
</comment>
<protein>
    <submittedName>
        <fullName evidence="2">DgyrCDS14381</fullName>
    </submittedName>
</protein>
<feature type="signal peptide" evidence="1">
    <location>
        <begin position="1"/>
        <end position="24"/>
    </location>
</feature>